<sequence>EFNEMGEMDENQNRNQSNKENNKKMSGPLLFGLKLLSVEQIRKTMSLDHKIRPFNDLGNTFHPDNQIKLKQIKFETYDDSYNINFGKLDRVEETKKIEAIVKSLDKGHISREAYQSLARIEDLPHEK</sequence>
<evidence type="ECO:0000313" key="2">
    <source>
        <dbReference type="EMBL" id="GBC01898.1"/>
    </source>
</evidence>
<feature type="non-terminal residue" evidence="2">
    <location>
        <position position="127"/>
    </location>
</feature>
<evidence type="ECO:0000256" key="1">
    <source>
        <dbReference type="SAM" id="MobiDB-lite"/>
    </source>
</evidence>
<gene>
    <name evidence="2" type="ORF">RclHR1_43770001</name>
</gene>
<name>A0A2Z6RGN5_9GLOM</name>
<proteinExistence type="predicted"/>
<feature type="non-terminal residue" evidence="2">
    <location>
        <position position="1"/>
    </location>
</feature>
<organism evidence="2 3">
    <name type="scientific">Rhizophagus clarus</name>
    <dbReference type="NCBI Taxonomy" id="94130"/>
    <lineage>
        <taxon>Eukaryota</taxon>
        <taxon>Fungi</taxon>
        <taxon>Fungi incertae sedis</taxon>
        <taxon>Mucoromycota</taxon>
        <taxon>Glomeromycotina</taxon>
        <taxon>Glomeromycetes</taxon>
        <taxon>Glomerales</taxon>
        <taxon>Glomeraceae</taxon>
        <taxon>Rhizophagus</taxon>
    </lineage>
</organism>
<protein>
    <submittedName>
        <fullName evidence="2">Uncharacterized protein</fullName>
    </submittedName>
</protein>
<dbReference type="Proteomes" id="UP000247702">
    <property type="component" value="Unassembled WGS sequence"/>
</dbReference>
<dbReference type="EMBL" id="BEXD01003754">
    <property type="protein sequence ID" value="GBC01898.1"/>
    <property type="molecule type" value="Genomic_DNA"/>
</dbReference>
<comment type="caution">
    <text evidence="2">The sequence shown here is derived from an EMBL/GenBank/DDBJ whole genome shotgun (WGS) entry which is preliminary data.</text>
</comment>
<feature type="region of interest" description="Disordered" evidence="1">
    <location>
        <begin position="1"/>
        <end position="26"/>
    </location>
</feature>
<keyword evidence="3" id="KW-1185">Reference proteome</keyword>
<accession>A0A2Z6RGN5</accession>
<evidence type="ECO:0000313" key="3">
    <source>
        <dbReference type="Proteomes" id="UP000247702"/>
    </source>
</evidence>
<feature type="compositionally biased region" description="Acidic residues" evidence="1">
    <location>
        <begin position="1"/>
        <end position="10"/>
    </location>
</feature>
<dbReference type="AlphaFoldDB" id="A0A2Z6RGN5"/>
<reference evidence="2 3" key="1">
    <citation type="submission" date="2017-11" db="EMBL/GenBank/DDBJ databases">
        <title>The genome of Rhizophagus clarus HR1 reveals common genetic basis of auxotrophy among arbuscular mycorrhizal fungi.</title>
        <authorList>
            <person name="Kobayashi Y."/>
        </authorList>
    </citation>
    <scope>NUCLEOTIDE SEQUENCE [LARGE SCALE GENOMIC DNA]</scope>
    <source>
        <strain evidence="2 3">HR1</strain>
    </source>
</reference>